<evidence type="ECO:0000256" key="1">
    <source>
        <dbReference type="SAM" id="MobiDB-lite"/>
    </source>
</evidence>
<gene>
    <name evidence="2" type="primary">LOC123050877</name>
</gene>
<keyword evidence="3" id="KW-1185">Reference proteome</keyword>
<proteinExistence type="predicted"/>
<accession>A0A1D5ULV5</accession>
<reference evidence="2" key="1">
    <citation type="submission" date="2018-08" db="EMBL/GenBank/DDBJ databases">
        <authorList>
            <person name="Rossello M."/>
        </authorList>
    </citation>
    <scope>NUCLEOTIDE SEQUENCE [LARGE SCALE GENOMIC DNA]</scope>
    <source>
        <strain evidence="2">cv. Chinese Spring</strain>
    </source>
</reference>
<feature type="region of interest" description="Disordered" evidence="1">
    <location>
        <begin position="1"/>
        <end position="20"/>
    </location>
</feature>
<dbReference type="GeneID" id="123050877"/>
<dbReference type="OrthoDB" id="10269696at2759"/>
<dbReference type="Gramene" id="TraesPARA_EIv1.0_0768910.2">
    <property type="protein sequence ID" value="TraesPARA_EIv1.0_0768910.2.CDS1"/>
    <property type="gene ID" value="TraesPARA_EIv1.0_0768910"/>
</dbReference>
<dbReference type="Gramene" id="TraesLDM2D03G01307940.1">
    <property type="protein sequence ID" value="TraesLDM2D03G01307940.1.CDS1"/>
    <property type="gene ID" value="TraesLDM2D03G01307940"/>
</dbReference>
<evidence type="ECO:0000313" key="2">
    <source>
        <dbReference type="EnsemblPlants" id="TraesCS2D02G568100.1.cds1"/>
    </source>
</evidence>
<dbReference type="Gramene" id="TraesNOR2D03G01316030.1">
    <property type="protein sequence ID" value="TraesNOR2D03G01316030.1.CDS1"/>
    <property type="gene ID" value="TraesNOR2D03G01316030"/>
</dbReference>
<dbReference type="Gramene" id="TraesCAD_scaffold_053762_01G000100.1">
    <property type="protein sequence ID" value="TraesCAD_scaffold_053762_01G000100.1"/>
    <property type="gene ID" value="TraesCAD_scaffold_053762_01G000100"/>
</dbReference>
<dbReference type="Gramene" id="TraesNOR2D03G01316030.2">
    <property type="protein sequence ID" value="TraesNOR2D03G01316030.2.CDS1"/>
    <property type="gene ID" value="TraesNOR2D03G01316030"/>
</dbReference>
<protein>
    <submittedName>
        <fullName evidence="2">Uncharacterized protein</fullName>
    </submittedName>
</protein>
<dbReference type="Proteomes" id="UP000019116">
    <property type="component" value="Chromosome 2D"/>
</dbReference>
<dbReference type="AlphaFoldDB" id="A0A1D5ULV5"/>
<organism evidence="2">
    <name type="scientific">Triticum aestivum</name>
    <name type="common">Wheat</name>
    <dbReference type="NCBI Taxonomy" id="4565"/>
    <lineage>
        <taxon>Eukaryota</taxon>
        <taxon>Viridiplantae</taxon>
        <taxon>Streptophyta</taxon>
        <taxon>Embryophyta</taxon>
        <taxon>Tracheophyta</taxon>
        <taxon>Spermatophyta</taxon>
        <taxon>Magnoliopsida</taxon>
        <taxon>Liliopsida</taxon>
        <taxon>Poales</taxon>
        <taxon>Poaceae</taxon>
        <taxon>BOP clade</taxon>
        <taxon>Pooideae</taxon>
        <taxon>Triticodae</taxon>
        <taxon>Triticeae</taxon>
        <taxon>Triticinae</taxon>
        <taxon>Triticum</taxon>
    </lineage>
</organism>
<dbReference type="Gramene" id="TraesROB_scaffold_055171_01G000100.1">
    <property type="protein sequence ID" value="TraesROB_scaffold_055171_01G000100.1"/>
    <property type="gene ID" value="TraesROB_scaffold_055171_01G000100"/>
</dbReference>
<dbReference type="Gramene" id="TraesSYM2D03G01325750.2">
    <property type="protein sequence ID" value="TraesSYM2D03G01325750.2.CDS1"/>
    <property type="gene ID" value="TraesSYM2D03G01325750"/>
</dbReference>
<name>A0A1D5ULV5_WHEAT</name>
<dbReference type="Gramene" id="TraesSYM2D03G01325750.1">
    <property type="protein sequence ID" value="TraesSYM2D03G01325750.1.CDS1"/>
    <property type="gene ID" value="TraesSYM2D03G01325750"/>
</dbReference>
<evidence type="ECO:0000313" key="3">
    <source>
        <dbReference type="Proteomes" id="UP000019116"/>
    </source>
</evidence>
<dbReference type="Gramene" id="TraesMAC2D03G01304400.1">
    <property type="protein sequence ID" value="TraesMAC2D03G01304400.1.CDS1"/>
    <property type="gene ID" value="TraesMAC2D03G01304400"/>
</dbReference>
<sequence length="109" mass="11834">MAGAASEANKGEMHSIPVGLEANKEGMQPVAGGASVDEDNAWMQFISDGAWYTSAVAREDNSWMQFISDVAWCTRVAVDKDGSFLQFIFDDAWYRSAGDGQGTTEKSKE</sequence>
<dbReference type="Gramene" id="TraesCS2D02G568100.1">
    <property type="protein sequence ID" value="TraesCS2D02G568100.1.cds1"/>
    <property type="gene ID" value="TraesCS2D02G568100"/>
</dbReference>
<reference evidence="2" key="2">
    <citation type="submission" date="2018-10" db="UniProtKB">
        <authorList>
            <consortium name="EnsemblPlants"/>
        </authorList>
    </citation>
    <scope>IDENTIFICATION</scope>
</reference>
<dbReference type="EnsemblPlants" id="TraesCS2D02G568100.1">
    <property type="protein sequence ID" value="TraesCS2D02G568100.1.cds1"/>
    <property type="gene ID" value="TraesCS2D02G568100"/>
</dbReference>
<dbReference type="Gramene" id="TraesCS2D03G1339600.1">
    <property type="protein sequence ID" value="TraesCS2D03G1339600.1.CDS1"/>
    <property type="gene ID" value="TraesCS2D03G1339600"/>
</dbReference>
<dbReference type="Gramene" id="TraesPARA_EIv1.0_0768910.1">
    <property type="protein sequence ID" value="TraesPARA_EIv1.0_0768910.1.CDS1"/>
    <property type="gene ID" value="TraesPARA_EIv1.0_0768910"/>
</dbReference>
<dbReference type="RefSeq" id="XP_044329535.1">
    <property type="nucleotide sequence ID" value="XM_044473600.1"/>
</dbReference>